<keyword evidence="2" id="KW-1185">Reference proteome</keyword>
<organism evidence="1 2">
    <name type="scientific">Flavobacterium oncorhynchi</name>
    <dbReference type="NCBI Taxonomy" id="728056"/>
    <lineage>
        <taxon>Bacteria</taxon>
        <taxon>Pseudomonadati</taxon>
        <taxon>Bacteroidota</taxon>
        <taxon>Flavobacteriia</taxon>
        <taxon>Flavobacteriales</taxon>
        <taxon>Flavobacteriaceae</taxon>
        <taxon>Flavobacterium</taxon>
    </lineage>
</organism>
<evidence type="ECO:0000313" key="2">
    <source>
        <dbReference type="Proteomes" id="UP000198336"/>
    </source>
</evidence>
<dbReference type="AlphaFoldDB" id="A0A226I5G6"/>
<reference evidence="1 2" key="1">
    <citation type="submission" date="2016-11" db="EMBL/GenBank/DDBJ databases">
        <title>Whole genomes of Flavobacteriaceae.</title>
        <authorList>
            <person name="Stine C."/>
            <person name="Li C."/>
            <person name="Tadesse D."/>
        </authorList>
    </citation>
    <scope>NUCLEOTIDE SEQUENCE [LARGE SCALE GENOMIC DNA]</scope>
    <source>
        <strain evidence="1 2">CCUG 59446</strain>
    </source>
</reference>
<sequence>MTVEQELEVDAYILVNSKLKVTSRGYRALKILLEHGNLLYWYLGKDDTLDLAKVLIYLKFRYEHVSGGLQLRENSKLDFYYLVMYRKRIIVKARYDQKYSRVGKAELDENKIGWAEKIIINSKKKNE</sequence>
<accession>A0A226I5G6</accession>
<name>A0A226I5G6_9FLAO</name>
<comment type="caution">
    <text evidence="1">The sequence shown here is derived from an EMBL/GenBank/DDBJ whole genome shotgun (WGS) entry which is preliminary data.</text>
</comment>
<dbReference type="Proteomes" id="UP000198336">
    <property type="component" value="Unassembled WGS sequence"/>
</dbReference>
<dbReference type="RefSeq" id="WP_089053153.1">
    <property type="nucleotide sequence ID" value="NZ_MUHA01000006.1"/>
</dbReference>
<proteinExistence type="predicted"/>
<evidence type="ECO:0000313" key="1">
    <source>
        <dbReference type="EMBL" id="OXB01760.1"/>
    </source>
</evidence>
<dbReference type="EMBL" id="MUHA01000006">
    <property type="protein sequence ID" value="OXB01760.1"/>
    <property type="molecule type" value="Genomic_DNA"/>
</dbReference>
<gene>
    <name evidence="1" type="ORF">B0A75_04780</name>
</gene>
<protein>
    <submittedName>
        <fullName evidence="1">Uncharacterized protein</fullName>
    </submittedName>
</protein>